<comment type="caution">
    <text evidence="1">The sequence shown here is derived from an EMBL/GenBank/DDBJ whole genome shotgun (WGS) entry which is preliminary data.</text>
</comment>
<proteinExistence type="predicted"/>
<dbReference type="EMBL" id="MHSW01000005">
    <property type="protein sequence ID" value="OHA52729.1"/>
    <property type="molecule type" value="Genomic_DNA"/>
</dbReference>
<gene>
    <name evidence="1" type="ORF">A3A97_01140</name>
</gene>
<reference evidence="1 2" key="1">
    <citation type="journal article" date="2016" name="Nat. Commun.">
        <title>Thousands of microbial genomes shed light on interconnected biogeochemical processes in an aquifer system.</title>
        <authorList>
            <person name="Anantharaman K."/>
            <person name="Brown C.T."/>
            <person name="Hug L.A."/>
            <person name="Sharon I."/>
            <person name="Castelle C.J."/>
            <person name="Probst A.J."/>
            <person name="Thomas B.C."/>
            <person name="Singh A."/>
            <person name="Wilkins M.J."/>
            <person name="Karaoz U."/>
            <person name="Brodie E.L."/>
            <person name="Williams K.H."/>
            <person name="Hubbard S.S."/>
            <person name="Banfield J.F."/>
        </authorList>
    </citation>
    <scope>NUCLEOTIDE SEQUENCE [LARGE SCALE GENOMIC DNA]</scope>
</reference>
<accession>A0A1G2PY80</accession>
<dbReference type="AlphaFoldDB" id="A0A1G2PY80"/>
<dbReference type="Proteomes" id="UP000176951">
    <property type="component" value="Unassembled WGS sequence"/>
</dbReference>
<evidence type="ECO:0000313" key="1">
    <source>
        <dbReference type="EMBL" id="OHA52729.1"/>
    </source>
</evidence>
<sequence>MTEPAECARTEPAECARTEPVECARTEPVECVECEELGCPTEGMTQMCREASCGHVVVCFGHIARHEAKHKAECESESCCGGGCANCP</sequence>
<evidence type="ECO:0000313" key="2">
    <source>
        <dbReference type="Proteomes" id="UP000176951"/>
    </source>
</evidence>
<protein>
    <submittedName>
        <fullName evidence="1">Uncharacterized protein</fullName>
    </submittedName>
</protein>
<organism evidence="1 2">
    <name type="scientific">Candidatus Terrybacteria bacterium RIFCSPLOWO2_01_FULL_40_23</name>
    <dbReference type="NCBI Taxonomy" id="1802366"/>
    <lineage>
        <taxon>Bacteria</taxon>
        <taxon>Candidatus Terryibacteriota</taxon>
    </lineage>
</organism>
<name>A0A1G2PY80_9BACT</name>